<proteinExistence type="predicted"/>
<dbReference type="EMBL" id="CP069103">
    <property type="protein sequence ID" value="QSS52516.1"/>
    <property type="molecule type" value="Genomic_DNA"/>
</dbReference>
<evidence type="ECO:0000313" key="1">
    <source>
        <dbReference type="EMBL" id="QSS52516.1"/>
    </source>
</evidence>
<accession>A0A8A1LF55</accession>
<name>A0A8A1LF55_AJEC8</name>
<gene>
    <name evidence="1" type="ORF">I7I53_08179</name>
</gene>
<evidence type="ECO:0000313" key="2">
    <source>
        <dbReference type="Proteomes" id="UP000663419"/>
    </source>
</evidence>
<reference evidence="1" key="1">
    <citation type="submission" date="2021-01" db="EMBL/GenBank/DDBJ databases">
        <title>Chromosome-level genome assembly of a human fungal pathogen reveals clustering of transcriptionally co-regulated genes.</title>
        <authorList>
            <person name="Voorhies M."/>
            <person name="Cohen S."/>
            <person name="Shea T.P."/>
            <person name="Petrus S."/>
            <person name="Munoz J.F."/>
            <person name="Poplawski S."/>
            <person name="Goldman W.E."/>
            <person name="Michael T."/>
            <person name="Cuomo C.A."/>
            <person name="Sil A."/>
            <person name="Beyhan S."/>
        </authorList>
    </citation>
    <scope>NUCLEOTIDE SEQUENCE</scope>
    <source>
        <strain evidence="1">H88</strain>
    </source>
</reference>
<organism evidence="1 2">
    <name type="scientific">Ajellomyces capsulatus (strain H88)</name>
    <name type="common">Darling's disease fungus</name>
    <name type="synonym">Histoplasma capsulatum</name>
    <dbReference type="NCBI Taxonomy" id="544711"/>
    <lineage>
        <taxon>Eukaryota</taxon>
        <taxon>Fungi</taxon>
        <taxon>Dikarya</taxon>
        <taxon>Ascomycota</taxon>
        <taxon>Pezizomycotina</taxon>
        <taxon>Eurotiomycetes</taxon>
        <taxon>Eurotiomycetidae</taxon>
        <taxon>Onygenales</taxon>
        <taxon>Ajellomycetaceae</taxon>
        <taxon>Histoplasma</taxon>
    </lineage>
</organism>
<protein>
    <submittedName>
        <fullName evidence="1">Uncharacterized protein</fullName>
    </submittedName>
</protein>
<dbReference type="VEuPathDB" id="FungiDB:I7I53_08179"/>
<dbReference type="AlphaFoldDB" id="A0A8A1LF55"/>
<sequence>MHFKQCIALLSPPILLQLPTSTPQWRIEKLRIAPGTPVCKRQCFLHSMTKKTKKSTNKKPSYQPLRTISWTYLQINIVINTSCIPSLKRFLLSSSLKSPNMASLN</sequence>
<dbReference type="Proteomes" id="UP000663419">
    <property type="component" value="Chromosome 2"/>
</dbReference>